<dbReference type="Proteomes" id="UP000022910">
    <property type="component" value="Unassembled WGS sequence"/>
</dbReference>
<dbReference type="EMBL" id="JEMT01028284">
    <property type="protein sequence ID" value="EXX55198.1"/>
    <property type="molecule type" value="Genomic_DNA"/>
</dbReference>
<dbReference type="OrthoDB" id="2405276at2759"/>
<proteinExistence type="predicted"/>
<dbReference type="HOGENOM" id="CLU_1982763_0_0_1"/>
<evidence type="ECO:0008006" key="3">
    <source>
        <dbReference type="Google" id="ProtNLM"/>
    </source>
</evidence>
<organism evidence="1 2">
    <name type="scientific">Rhizophagus irregularis (strain DAOM 197198w)</name>
    <name type="common">Glomus intraradices</name>
    <dbReference type="NCBI Taxonomy" id="1432141"/>
    <lineage>
        <taxon>Eukaryota</taxon>
        <taxon>Fungi</taxon>
        <taxon>Fungi incertae sedis</taxon>
        <taxon>Mucoromycota</taxon>
        <taxon>Glomeromycotina</taxon>
        <taxon>Glomeromycetes</taxon>
        <taxon>Glomerales</taxon>
        <taxon>Glomeraceae</taxon>
        <taxon>Rhizophagus</taxon>
    </lineage>
</organism>
<keyword evidence="2" id="KW-1185">Reference proteome</keyword>
<dbReference type="Gene3D" id="2.60.120.920">
    <property type="match status" value="1"/>
</dbReference>
<gene>
    <name evidence="1" type="ORF">RirG_227530</name>
</gene>
<dbReference type="InterPro" id="IPR013320">
    <property type="entry name" value="ConA-like_dom_sf"/>
</dbReference>
<protein>
    <recommendedName>
        <fullName evidence="3">B30.2/SPRY domain-containing protein</fullName>
    </recommendedName>
</protein>
<accession>A0A015LK93</accession>
<comment type="caution">
    <text evidence="1">The sequence shown here is derived from an EMBL/GenBank/DDBJ whole genome shotgun (WGS) entry which is preliminary data.</text>
</comment>
<dbReference type="SUPFAM" id="SSF49899">
    <property type="entry name" value="Concanavalin A-like lectins/glucanases"/>
    <property type="match status" value="1"/>
</dbReference>
<evidence type="ECO:0000313" key="2">
    <source>
        <dbReference type="Proteomes" id="UP000022910"/>
    </source>
</evidence>
<name>A0A015LK93_RHIIW</name>
<dbReference type="InterPro" id="IPR043136">
    <property type="entry name" value="B30.2/SPRY_sf"/>
</dbReference>
<reference evidence="1 2" key="1">
    <citation type="submission" date="2014-02" db="EMBL/GenBank/DDBJ databases">
        <title>Single nucleus genome sequencing reveals high similarity among nuclei of an endomycorrhizal fungus.</title>
        <authorList>
            <person name="Lin K."/>
            <person name="Geurts R."/>
            <person name="Zhang Z."/>
            <person name="Limpens E."/>
            <person name="Saunders D.G."/>
            <person name="Mu D."/>
            <person name="Pang E."/>
            <person name="Cao H."/>
            <person name="Cha H."/>
            <person name="Lin T."/>
            <person name="Zhou Q."/>
            <person name="Shang Y."/>
            <person name="Li Y."/>
            <person name="Ivanov S."/>
            <person name="Sharma T."/>
            <person name="Velzen R.V."/>
            <person name="Ruijter N.D."/>
            <person name="Aanen D.K."/>
            <person name="Win J."/>
            <person name="Kamoun S."/>
            <person name="Bisseling T."/>
            <person name="Huang S."/>
        </authorList>
    </citation>
    <scope>NUCLEOTIDE SEQUENCE [LARGE SCALE GENOMIC DNA]</scope>
    <source>
        <strain evidence="2">DAOM197198w</strain>
    </source>
</reference>
<dbReference type="AlphaFoldDB" id="A0A015LK93"/>
<sequence length="123" mass="14039">MGSVRAKVILENNGIYEWDVIIEKECIRYSVGVCDSEKFNYGVFAGDQPNACVLDSYGLYLINFGNTKITVHLDMNKRTCIFTIDGTMYSEVSTCNNLSSKLYPVVSLYYPGRFRIQSHQKRI</sequence>
<evidence type="ECO:0000313" key="1">
    <source>
        <dbReference type="EMBL" id="EXX55198.1"/>
    </source>
</evidence>